<dbReference type="AlphaFoldDB" id="A0A1T5CF05"/>
<name>A0A1T5CF05_9BACT</name>
<evidence type="ECO:0000313" key="6">
    <source>
        <dbReference type="EMBL" id="SKB58068.1"/>
    </source>
</evidence>
<dbReference type="Proteomes" id="UP000190897">
    <property type="component" value="Unassembled WGS sequence"/>
</dbReference>
<evidence type="ECO:0000256" key="3">
    <source>
        <dbReference type="ARBA" id="ARBA00022989"/>
    </source>
</evidence>
<dbReference type="SUPFAM" id="SSF161098">
    <property type="entry name" value="MetI-like"/>
    <property type="match status" value="1"/>
</dbReference>
<keyword evidence="3 5" id="KW-1133">Transmembrane helix</keyword>
<evidence type="ECO:0000256" key="2">
    <source>
        <dbReference type="ARBA" id="ARBA00022692"/>
    </source>
</evidence>
<dbReference type="STRING" id="651661.SAMN05660293_01197"/>
<feature type="transmembrane region" description="Helical" evidence="5">
    <location>
        <begin position="86"/>
        <end position="104"/>
    </location>
</feature>
<keyword evidence="4 5" id="KW-0472">Membrane</keyword>
<comment type="subcellular location">
    <subcellularLocation>
        <location evidence="1">Membrane</location>
        <topology evidence="1">Multi-pass membrane protein</topology>
    </subcellularLocation>
</comment>
<proteinExistence type="predicted"/>
<feature type="transmembrane region" description="Helical" evidence="5">
    <location>
        <begin position="135"/>
        <end position="154"/>
    </location>
</feature>
<protein>
    <submittedName>
        <fullName evidence="6">Uncharacterized protein</fullName>
    </submittedName>
</protein>
<evidence type="ECO:0000256" key="5">
    <source>
        <dbReference type="SAM" id="Phobius"/>
    </source>
</evidence>
<dbReference type="InterPro" id="IPR035906">
    <property type="entry name" value="MetI-like_sf"/>
</dbReference>
<sequence length="162" mass="18312">MSETVNRPTFLTILCILTFMSSVSGLWTQSERLWNPEIMADKTRETFEGVRENLENQATTADTKTMDRMFEAVIEQTTAGSIKTGAIIMLIFESLSLFAAYLMWNLDKRGFYLYMGGIAVAFLLPLFLIGGWLGVITSMAGVFFSIFMLIMYAFNLKHMHSA</sequence>
<dbReference type="GO" id="GO:0016020">
    <property type="term" value="C:membrane"/>
    <property type="evidence" value="ECO:0007669"/>
    <property type="project" value="UniProtKB-SubCell"/>
</dbReference>
<evidence type="ECO:0000256" key="1">
    <source>
        <dbReference type="ARBA" id="ARBA00004141"/>
    </source>
</evidence>
<dbReference type="EMBL" id="FUZA01000001">
    <property type="protein sequence ID" value="SKB58068.1"/>
    <property type="molecule type" value="Genomic_DNA"/>
</dbReference>
<gene>
    <name evidence="6" type="ORF">SAMN05660293_01197</name>
</gene>
<reference evidence="7" key="1">
    <citation type="submission" date="2017-02" db="EMBL/GenBank/DDBJ databases">
        <authorList>
            <person name="Varghese N."/>
            <person name="Submissions S."/>
        </authorList>
    </citation>
    <scope>NUCLEOTIDE SEQUENCE [LARGE SCALE GENOMIC DNA]</scope>
    <source>
        <strain evidence="7">DSM 22270</strain>
    </source>
</reference>
<evidence type="ECO:0000256" key="4">
    <source>
        <dbReference type="ARBA" id="ARBA00023136"/>
    </source>
</evidence>
<accession>A0A1T5CF05</accession>
<keyword evidence="7" id="KW-1185">Reference proteome</keyword>
<evidence type="ECO:0000313" key="7">
    <source>
        <dbReference type="Proteomes" id="UP000190897"/>
    </source>
</evidence>
<keyword evidence="2 5" id="KW-0812">Transmembrane</keyword>
<organism evidence="6 7">
    <name type="scientific">Dyadobacter psychrophilus</name>
    <dbReference type="NCBI Taxonomy" id="651661"/>
    <lineage>
        <taxon>Bacteria</taxon>
        <taxon>Pseudomonadati</taxon>
        <taxon>Bacteroidota</taxon>
        <taxon>Cytophagia</taxon>
        <taxon>Cytophagales</taxon>
        <taxon>Spirosomataceae</taxon>
        <taxon>Dyadobacter</taxon>
    </lineage>
</organism>
<dbReference type="RefSeq" id="WP_229208293.1">
    <property type="nucleotide sequence ID" value="NZ_FUZA01000001.1"/>
</dbReference>
<feature type="transmembrane region" description="Helical" evidence="5">
    <location>
        <begin position="111"/>
        <end position="129"/>
    </location>
</feature>